<dbReference type="InterPro" id="IPR020568">
    <property type="entry name" value="Ribosomal_Su5_D2-typ_SF"/>
</dbReference>
<reference evidence="1 2" key="1">
    <citation type="submission" date="2019-11" db="EMBL/GenBank/DDBJ databases">
        <title>Characterization of Elizabethkingia argenteiflava sp. nov., isolated from inner surface of Soybean Pods.</title>
        <authorList>
            <person name="Mo S."/>
        </authorList>
    </citation>
    <scope>NUCLEOTIDE SEQUENCE [LARGE SCALE GENOMIC DNA]</scope>
    <source>
        <strain evidence="1 2">YB22</strain>
    </source>
</reference>
<dbReference type="InterPro" id="IPR014721">
    <property type="entry name" value="Ribsml_uS5_D2-typ_fold_subgr"/>
</dbReference>
<dbReference type="Gene3D" id="3.30.565.10">
    <property type="entry name" value="Histidine kinase-like ATPase, C-terminal domain"/>
    <property type="match status" value="1"/>
</dbReference>
<dbReference type="GO" id="GO:0016853">
    <property type="term" value="F:isomerase activity"/>
    <property type="evidence" value="ECO:0007669"/>
    <property type="project" value="UniProtKB-KW"/>
</dbReference>
<keyword evidence="2" id="KW-1185">Reference proteome</keyword>
<sequence length="104" mass="12097">PNGTFFEFVPDEEIFGKYSFNMEFVEKRIWNYAYLNSGLVLKFNGKEFVSENGLLDLLQNEIEEESLYPVGSYRGEHLQFAFTHTNAYGENYFSFVNGQYTSDG</sequence>
<dbReference type="InterPro" id="IPR036890">
    <property type="entry name" value="HATPase_C_sf"/>
</dbReference>
<dbReference type="SUPFAM" id="SSF55874">
    <property type="entry name" value="ATPase domain of HSP90 chaperone/DNA topoisomerase II/histidine kinase"/>
    <property type="match status" value="1"/>
</dbReference>
<dbReference type="Proteomes" id="UP000553459">
    <property type="component" value="Unassembled WGS sequence"/>
</dbReference>
<evidence type="ECO:0000313" key="2">
    <source>
        <dbReference type="Proteomes" id="UP000553459"/>
    </source>
</evidence>
<accession>A0A845PPR2</accession>
<name>A0A845PPR2_9FLAO</name>
<dbReference type="SUPFAM" id="SSF54211">
    <property type="entry name" value="Ribosomal protein S5 domain 2-like"/>
    <property type="match status" value="1"/>
</dbReference>
<keyword evidence="1" id="KW-0413">Isomerase</keyword>
<feature type="non-terminal residue" evidence="1">
    <location>
        <position position="1"/>
    </location>
</feature>
<dbReference type="AlphaFoldDB" id="A0A845PPR2"/>
<organism evidence="1 2">
    <name type="scientific">Elizabethkingia argenteiflava</name>
    <dbReference type="NCBI Taxonomy" id="2681556"/>
    <lineage>
        <taxon>Bacteria</taxon>
        <taxon>Pseudomonadati</taxon>
        <taxon>Bacteroidota</taxon>
        <taxon>Flavobacteriia</taxon>
        <taxon>Flavobacteriales</taxon>
        <taxon>Weeksellaceae</taxon>
        <taxon>Elizabethkingia</taxon>
    </lineage>
</organism>
<protein>
    <submittedName>
        <fullName evidence="1">Type IIA DNA topoisomerase subunit B</fullName>
    </submittedName>
</protein>
<dbReference type="Gene3D" id="3.30.230.10">
    <property type="match status" value="1"/>
</dbReference>
<feature type="non-terminal residue" evidence="1">
    <location>
        <position position="104"/>
    </location>
</feature>
<proteinExistence type="predicted"/>
<comment type="caution">
    <text evidence="1">The sequence shown here is derived from an EMBL/GenBank/DDBJ whole genome shotgun (WGS) entry which is preliminary data.</text>
</comment>
<dbReference type="EMBL" id="JAAABJ010000203">
    <property type="protein sequence ID" value="NAW50132.1"/>
    <property type="molecule type" value="Genomic_DNA"/>
</dbReference>
<evidence type="ECO:0000313" key="1">
    <source>
        <dbReference type="EMBL" id="NAW50132.1"/>
    </source>
</evidence>
<gene>
    <name evidence="1" type="ORF">GNY06_01585</name>
</gene>